<organism evidence="2 3">
    <name type="scientific">Sinosporangium album</name>
    <dbReference type="NCBI Taxonomy" id="504805"/>
    <lineage>
        <taxon>Bacteria</taxon>
        <taxon>Bacillati</taxon>
        <taxon>Actinomycetota</taxon>
        <taxon>Actinomycetes</taxon>
        <taxon>Streptosporangiales</taxon>
        <taxon>Streptosporangiaceae</taxon>
        <taxon>Sinosporangium</taxon>
    </lineage>
</organism>
<dbReference type="STRING" id="504805.SAMN05421505_120106"/>
<feature type="region of interest" description="Disordered" evidence="1">
    <location>
        <begin position="294"/>
        <end position="336"/>
    </location>
</feature>
<evidence type="ECO:0008006" key="4">
    <source>
        <dbReference type="Google" id="ProtNLM"/>
    </source>
</evidence>
<sequence length="336" mass="36790">MATTNSTVIRRGRMRGDRFTQVSNDLARDQRLTRRARGLFVELASHQEGWQTSIAKLADLGPEGTHAIRGAIEELEKYGYLVRTLSRDPKTSRVVGCEYWITDCPEEYQTSSEPSSENQTVDGGESSPSSEPSSENLTTAELISGQPISDGRTHKKTNSQKTTSKNLRELPPSSASPAPGGQQGLLVDESTPAPADPAPSSSRKPSGKRKVKERSEQDKARFDLAHEVATSWWERCTQLNIPNLAKPRFVGFRSMLDNALRECGEVELKWALEDLKSAFPSAKQLENAIARRRGVAPPRSGGGWGASGQPANHWAGSAGAHNPDDPHHEEIRRAFG</sequence>
<proteinExistence type="predicted"/>
<reference evidence="2 3" key="1">
    <citation type="submission" date="2016-10" db="EMBL/GenBank/DDBJ databases">
        <authorList>
            <person name="de Groot N.N."/>
        </authorList>
    </citation>
    <scope>NUCLEOTIDE SEQUENCE [LARGE SCALE GENOMIC DNA]</scope>
    <source>
        <strain evidence="2 3">CPCC 201354</strain>
    </source>
</reference>
<name>A0A1G8EHK4_9ACTN</name>
<keyword evidence="3" id="KW-1185">Reference proteome</keyword>
<feature type="compositionally biased region" description="Low complexity" evidence="1">
    <location>
        <begin position="159"/>
        <end position="180"/>
    </location>
</feature>
<evidence type="ECO:0000256" key="1">
    <source>
        <dbReference type="SAM" id="MobiDB-lite"/>
    </source>
</evidence>
<accession>A0A1G8EHK4</accession>
<protein>
    <recommendedName>
        <fullName evidence="4">Helix-turn-helix domain-containing protein</fullName>
    </recommendedName>
</protein>
<feature type="compositionally biased region" description="Basic and acidic residues" evidence="1">
    <location>
        <begin position="322"/>
        <end position="336"/>
    </location>
</feature>
<dbReference type="Proteomes" id="UP000198923">
    <property type="component" value="Unassembled WGS sequence"/>
</dbReference>
<evidence type="ECO:0000313" key="3">
    <source>
        <dbReference type="Proteomes" id="UP000198923"/>
    </source>
</evidence>
<feature type="compositionally biased region" description="Polar residues" evidence="1">
    <location>
        <begin position="108"/>
        <end position="121"/>
    </location>
</feature>
<feature type="compositionally biased region" description="Low complexity" evidence="1">
    <location>
        <begin position="125"/>
        <end position="135"/>
    </location>
</feature>
<evidence type="ECO:0000313" key="2">
    <source>
        <dbReference type="EMBL" id="SDH69403.1"/>
    </source>
</evidence>
<feature type="region of interest" description="Disordered" evidence="1">
    <location>
        <begin position="108"/>
        <end position="219"/>
    </location>
</feature>
<dbReference type="EMBL" id="FNCN01000020">
    <property type="protein sequence ID" value="SDH69403.1"/>
    <property type="molecule type" value="Genomic_DNA"/>
</dbReference>
<dbReference type="AlphaFoldDB" id="A0A1G8EHK4"/>
<feature type="compositionally biased region" description="Low complexity" evidence="1">
    <location>
        <begin position="190"/>
        <end position="204"/>
    </location>
</feature>
<gene>
    <name evidence="2" type="ORF">SAMN05421505_120106</name>
</gene>